<evidence type="ECO:0000256" key="5">
    <source>
        <dbReference type="ARBA" id="ARBA00022840"/>
    </source>
</evidence>
<evidence type="ECO:0000256" key="3">
    <source>
        <dbReference type="ARBA" id="ARBA00022598"/>
    </source>
</evidence>
<evidence type="ECO:0000256" key="6">
    <source>
        <dbReference type="ARBA" id="ARBA00022990"/>
    </source>
</evidence>
<dbReference type="InterPro" id="IPR032387">
    <property type="entry name" value="ACAS_N"/>
</dbReference>
<dbReference type="GO" id="GO:0005524">
    <property type="term" value="F:ATP binding"/>
    <property type="evidence" value="ECO:0007669"/>
    <property type="project" value="UniProtKB-KW"/>
</dbReference>
<evidence type="ECO:0000256" key="1">
    <source>
        <dbReference type="ARBA" id="ARBA00006432"/>
    </source>
</evidence>
<dbReference type="InterPro" id="IPR020845">
    <property type="entry name" value="AMP-binding_CS"/>
</dbReference>
<dbReference type="Gene3D" id="3.30.300.30">
    <property type="match status" value="1"/>
</dbReference>
<feature type="domain" description="AMP-dependent synthetase/ligase" evidence="7">
    <location>
        <begin position="92"/>
        <end position="480"/>
    </location>
</feature>
<accession>A0AAU7CEJ5</accession>
<name>A0AAU7CEJ5_9BACT</name>
<evidence type="ECO:0000313" key="10">
    <source>
        <dbReference type="EMBL" id="XBH03784.1"/>
    </source>
</evidence>
<dbReference type="GO" id="GO:0006085">
    <property type="term" value="P:acetyl-CoA biosynthetic process"/>
    <property type="evidence" value="ECO:0007669"/>
    <property type="project" value="TreeGrafter"/>
</dbReference>
<dbReference type="EMBL" id="CP155447">
    <property type="protein sequence ID" value="XBH03784.1"/>
    <property type="molecule type" value="Genomic_DNA"/>
</dbReference>
<evidence type="ECO:0000259" key="7">
    <source>
        <dbReference type="Pfam" id="PF00501"/>
    </source>
</evidence>
<keyword evidence="6" id="KW-0007">Acetylation</keyword>
<dbReference type="Gene3D" id="3.40.50.12780">
    <property type="entry name" value="N-terminal domain of ligase-like"/>
    <property type="match status" value="1"/>
</dbReference>
<dbReference type="Pfam" id="PF00501">
    <property type="entry name" value="AMP-binding"/>
    <property type="match status" value="1"/>
</dbReference>
<dbReference type="NCBIfam" id="NF001208">
    <property type="entry name" value="PRK00174.1"/>
    <property type="match status" value="1"/>
</dbReference>
<sequence>MADAFVWNPTQDYIERSHVRQFMERHGITDVDELRRRSTDDVAWFWGAMGDELGIEFFEPYDSVLDTSDGIARSRWFVGGKLNLAHNCLDRHVATPRAEKTALVWEGEDGAVRELTYRQLLEETDRLANALKRLEIGRGDRVGVFLPMVPEAVAAMLACAKIGAIAIPIFSGYGAEAVATRLQDGAAKVLITADGTLRRGVAVPLKPIADEAVALSPTVQHLIVVQRLGREVPWTSGRDLWWHEITQAEPASCPCEPMDSEAPWMIAYTSGTTGQPKGSVHVHAGFLVKIAQEVLHQVDLHDDDRLCWVTDMGWIMGPWKVIGGLALGGTLVLFEGAPDFPTPDRLWRVVEDHGVTILGVSPTLIRALMKYGEEPVKSHDLHRLRVLASTGEPWNPAPWNWCFQQVGGGTRPLINFSGGTEVGACFLSCLTIEPLKPCALGGPSLGMAIDVFDAAGQPLRGEVGELVCTKPWPGMTRGLWNDEERFLRSYWSRWPEVWTHGDWASIDDEGTWYLHGRSDDTIKVAGKRIGPAEIESAAVGHPSVIEAAAVGVPHELKGESIWCFVVLGPNVKPSPDLPKEIRDQVAHVLGKPFAPDQVRFVSDLPKTRSAKILRRVIRARLLNLDLGDLSSLENPAALEEIPQASG</sequence>
<feature type="domain" description="AMP-binding enzyme C-terminal" evidence="8">
    <location>
        <begin position="533"/>
        <end position="611"/>
    </location>
</feature>
<dbReference type="AlphaFoldDB" id="A0AAU7CEJ5"/>
<evidence type="ECO:0000259" key="8">
    <source>
        <dbReference type="Pfam" id="PF13193"/>
    </source>
</evidence>
<comment type="similarity">
    <text evidence="1">Belongs to the ATP-dependent AMP-binding enzyme family.</text>
</comment>
<dbReference type="GO" id="GO:0003987">
    <property type="term" value="F:acetate-CoA ligase activity"/>
    <property type="evidence" value="ECO:0007669"/>
    <property type="project" value="UniProtKB-EC"/>
</dbReference>
<gene>
    <name evidence="10" type="ORF">V5E97_36605</name>
</gene>
<dbReference type="InterPro" id="IPR045851">
    <property type="entry name" value="AMP-bd_C_sf"/>
</dbReference>
<keyword evidence="4" id="KW-0547">Nucleotide-binding</keyword>
<keyword evidence="3 10" id="KW-0436">Ligase</keyword>
<dbReference type="PROSITE" id="PS00455">
    <property type="entry name" value="AMP_BINDING"/>
    <property type="match status" value="1"/>
</dbReference>
<dbReference type="SUPFAM" id="SSF56801">
    <property type="entry name" value="Acetyl-CoA synthetase-like"/>
    <property type="match status" value="1"/>
</dbReference>
<evidence type="ECO:0000259" key="9">
    <source>
        <dbReference type="Pfam" id="PF16177"/>
    </source>
</evidence>
<dbReference type="Pfam" id="PF16177">
    <property type="entry name" value="ACAS_N"/>
    <property type="match status" value="1"/>
</dbReference>
<protein>
    <recommendedName>
        <fullName evidence="2">acetate--CoA ligase</fullName>
        <ecNumber evidence="2">6.2.1.1</ecNumber>
    </recommendedName>
</protein>
<dbReference type="Pfam" id="PF13193">
    <property type="entry name" value="AMP-binding_C"/>
    <property type="match status" value="1"/>
</dbReference>
<dbReference type="EC" id="6.2.1.1" evidence="2"/>
<keyword evidence="5" id="KW-0067">ATP-binding</keyword>
<evidence type="ECO:0000256" key="2">
    <source>
        <dbReference type="ARBA" id="ARBA00013275"/>
    </source>
</evidence>
<reference evidence="10" key="1">
    <citation type="submission" date="2024-05" db="EMBL/GenBank/DDBJ databases">
        <title>Planctomycetes of the genus Singulisphaera possess chitinolytic capabilities.</title>
        <authorList>
            <person name="Ivanova A."/>
        </authorList>
    </citation>
    <scope>NUCLEOTIDE SEQUENCE</scope>
    <source>
        <strain evidence="10">Ch08T</strain>
    </source>
</reference>
<dbReference type="PANTHER" id="PTHR24095:SF14">
    <property type="entry name" value="ACETYL-COENZYME A SYNTHETASE 1"/>
    <property type="match status" value="1"/>
</dbReference>
<dbReference type="PANTHER" id="PTHR24095">
    <property type="entry name" value="ACETYL-COENZYME A SYNTHETASE"/>
    <property type="match status" value="1"/>
</dbReference>
<proteinExistence type="inferred from homology"/>
<feature type="domain" description="Acetyl-coenzyme A synthetase N-terminal" evidence="9">
    <location>
        <begin position="32"/>
        <end position="88"/>
    </location>
</feature>
<evidence type="ECO:0000256" key="4">
    <source>
        <dbReference type="ARBA" id="ARBA00022741"/>
    </source>
</evidence>
<dbReference type="RefSeq" id="WP_406696522.1">
    <property type="nucleotide sequence ID" value="NZ_CP155447.1"/>
</dbReference>
<dbReference type="InterPro" id="IPR025110">
    <property type="entry name" value="AMP-bd_C"/>
</dbReference>
<dbReference type="InterPro" id="IPR000873">
    <property type="entry name" value="AMP-dep_synth/lig_dom"/>
</dbReference>
<organism evidence="10">
    <name type="scientific">Singulisphaera sp. Ch08</name>
    <dbReference type="NCBI Taxonomy" id="3120278"/>
    <lineage>
        <taxon>Bacteria</taxon>
        <taxon>Pseudomonadati</taxon>
        <taxon>Planctomycetota</taxon>
        <taxon>Planctomycetia</taxon>
        <taxon>Isosphaerales</taxon>
        <taxon>Isosphaeraceae</taxon>
        <taxon>Singulisphaera</taxon>
    </lineage>
</organism>
<dbReference type="InterPro" id="IPR042099">
    <property type="entry name" value="ANL_N_sf"/>
</dbReference>